<evidence type="ECO:0000313" key="2">
    <source>
        <dbReference type="Proteomes" id="UP001057452"/>
    </source>
</evidence>
<keyword evidence="2" id="KW-1185">Reference proteome</keyword>
<evidence type="ECO:0000313" key="1">
    <source>
        <dbReference type="EMBL" id="KAI4805170.1"/>
    </source>
</evidence>
<reference evidence="1" key="1">
    <citation type="submission" date="2022-05" db="EMBL/GenBank/DDBJ databases">
        <title>Chromosome-level genome of Chaenocephalus aceratus.</title>
        <authorList>
            <person name="Park H."/>
        </authorList>
    </citation>
    <scope>NUCLEOTIDE SEQUENCE</scope>
    <source>
        <strain evidence="1">KU_202001</strain>
    </source>
</reference>
<gene>
    <name evidence="1" type="ORF">KUCAC02_009798</name>
</gene>
<comment type="caution">
    <text evidence="1">The sequence shown here is derived from an EMBL/GenBank/DDBJ whole genome shotgun (WGS) entry which is preliminary data.</text>
</comment>
<organism evidence="1 2">
    <name type="scientific">Chaenocephalus aceratus</name>
    <name type="common">Blackfin icefish</name>
    <name type="synonym">Chaenichthys aceratus</name>
    <dbReference type="NCBI Taxonomy" id="36190"/>
    <lineage>
        <taxon>Eukaryota</taxon>
        <taxon>Metazoa</taxon>
        <taxon>Chordata</taxon>
        <taxon>Craniata</taxon>
        <taxon>Vertebrata</taxon>
        <taxon>Euteleostomi</taxon>
        <taxon>Actinopterygii</taxon>
        <taxon>Neopterygii</taxon>
        <taxon>Teleostei</taxon>
        <taxon>Neoteleostei</taxon>
        <taxon>Acanthomorphata</taxon>
        <taxon>Eupercaria</taxon>
        <taxon>Perciformes</taxon>
        <taxon>Notothenioidei</taxon>
        <taxon>Channichthyidae</taxon>
        <taxon>Chaenocephalus</taxon>
    </lineage>
</organism>
<name>A0ACB9VYQ8_CHAAC</name>
<dbReference type="Proteomes" id="UP001057452">
    <property type="component" value="Chromosome 21"/>
</dbReference>
<dbReference type="EMBL" id="CM043805">
    <property type="protein sequence ID" value="KAI4805170.1"/>
    <property type="molecule type" value="Genomic_DNA"/>
</dbReference>
<protein>
    <submittedName>
        <fullName evidence="1">Uncharacterized protein</fullName>
    </submittedName>
</protein>
<proteinExistence type="predicted"/>
<accession>A0ACB9VYQ8</accession>
<sequence length="432" mass="48822">MLFCHPQPESYHQHSASYIRDALAPFLKDEEARLTAESVCKRSPLQVVLCAATSPAVKQQEETLTYLNQGQSYEIRMLKRKLVEYTDISCKYVKSIVRVVFHDRRLAVYGAPAAGGVEVEPPWRPHPGYRSTASARSSPPGSTAGRRECRFVSRLDTFPNEHGEYMEHVSSSSCQVKVFKPKGADRKLKTDREKIDKKALQDREKYQLSHESTVLKECSPWPDALNLSIHSSSTPSPVYHSSPTSCTFTDGNCSPAQPGELLMPACSDHLLPSSSPQDTQQWLQRHRFSPFCRLFCSFTGADLLRMSREDLVQICGPADGIRLFNTMKGRCIQPRLTMYVCQQQARPAVKPGAGDIYHALYLEELTLMDLSEKIAMLYSLPPQQITHIYRQKPSGIHVLVSDEMVQNFREETSFILSTLRDETTDGYRVVLK</sequence>